<dbReference type="EMBL" id="CP005961">
    <property type="protein sequence ID" value="AHZ73351.1"/>
    <property type="molecule type" value="Genomic_DNA"/>
</dbReference>
<dbReference type="HOGENOM" id="CLU_3172200_0_0_6"/>
<accession>A0A024EL62</accession>
<dbReference type="KEGG" id="pman:OU5_P0099"/>
<geneLocation type="plasmid" evidence="2"/>
<evidence type="ECO:0000313" key="1">
    <source>
        <dbReference type="EMBL" id="AHZ73351.1"/>
    </source>
</evidence>
<sequence>MPPETAGEPQGTLWVLRVEECGKSEGPTVMGGIRAETLLDSKVGRLP</sequence>
<proteinExistence type="predicted"/>
<evidence type="ECO:0000313" key="2">
    <source>
        <dbReference type="Proteomes" id="UP000026913"/>
    </source>
</evidence>
<dbReference type="AlphaFoldDB" id="A0A024EL62"/>
<keyword evidence="1" id="KW-0614">Plasmid</keyword>
<gene>
    <name evidence="1" type="ORF">OU5_P0099</name>
</gene>
<organism evidence="1 2">
    <name type="scientific">Pseudomonas mandelii JR-1</name>
    <dbReference type="NCBI Taxonomy" id="1147786"/>
    <lineage>
        <taxon>Bacteria</taxon>
        <taxon>Pseudomonadati</taxon>
        <taxon>Pseudomonadota</taxon>
        <taxon>Gammaproteobacteria</taxon>
        <taxon>Pseudomonadales</taxon>
        <taxon>Pseudomonadaceae</taxon>
        <taxon>Pseudomonas</taxon>
    </lineage>
</organism>
<reference evidence="1 2" key="1">
    <citation type="journal article" date="2012" name="J. Bacteriol.">
        <title>Genome sequence of cold-adapted Pseudomonas mandelii strain JR-1.</title>
        <authorList>
            <person name="Jang S.H."/>
            <person name="Kim J."/>
            <person name="Kim J."/>
            <person name="Hong S."/>
            <person name="Lee C."/>
        </authorList>
    </citation>
    <scope>NUCLEOTIDE SEQUENCE [LARGE SCALE GENOMIC DNA]</scope>
    <source>
        <strain evidence="1 2">JR-1</strain>
        <plasmid evidence="2">Plasmid</plasmid>
    </source>
</reference>
<protein>
    <submittedName>
        <fullName evidence="1">Uncharacterized protein</fullName>
    </submittedName>
</protein>
<name>A0A024EL62_9PSED</name>
<dbReference type="Proteomes" id="UP000026913">
    <property type="component" value="Plasmid unnamed"/>
</dbReference>